<accession>A0A3M7T6J6</accession>
<evidence type="ECO:0000313" key="1">
    <source>
        <dbReference type="EMBL" id="RNA43539.1"/>
    </source>
</evidence>
<name>A0A3M7T6J6_BRAPC</name>
<evidence type="ECO:0000313" key="2">
    <source>
        <dbReference type="Proteomes" id="UP000276133"/>
    </source>
</evidence>
<organism evidence="1 2">
    <name type="scientific">Brachionus plicatilis</name>
    <name type="common">Marine rotifer</name>
    <name type="synonym">Brachionus muelleri</name>
    <dbReference type="NCBI Taxonomy" id="10195"/>
    <lineage>
        <taxon>Eukaryota</taxon>
        <taxon>Metazoa</taxon>
        <taxon>Spiralia</taxon>
        <taxon>Gnathifera</taxon>
        <taxon>Rotifera</taxon>
        <taxon>Eurotatoria</taxon>
        <taxon>Monogononta</taxon>
        <taxon>Pseudotrocha</taxon>
        <taxon>Ploima</taxon>
        <taxon>Brachionidae</taxon>
        <taxon>Brachionus</taxon>
    </lineage>
</organism>
<keyword evidence="2" id="KW-1185">Reference proteome</keyword>
<dbReference type="Proteomes" id="UP000276133">
    <property type="component" value="Unassembled WGS sequence"/>
</dbReference>
<protein>
    <submittedName>
        <fullName evidence="1">Uncharacterized protein</fullName>
    </submittedName>
</protein>
<reference evidence="1 2" key="1">
    <citation type="journal article" date="2018" name="Sci. Rep.">
        <title>Genomic signatures of local adaptation to the degree of environmental predictability in rotifers.</title>
        <authorList>
            <person name="Franch-Gras L."/>
            <person name="Hahn C."/>
            <person name="Garcia-Roger E.M."/>
            <person name="Carmona M.J."/>
            <person name="Serra M."/>
            <person name="Gomez A."/>
        </authorList>
    </citation>
    <scope>NUCLEOTIDE SEQUENCE [LARGE SCALE GENOMIC DNA]</scope>
    <source>
        <strain evidence="1">HYR1</strain>
    </source>
</reference>
<proteinExistence type="predicted"/>
<comment type="caution">
    <text evidence="1">The sequence shown here is derived from an EMBL/GenBank/DDBJ whole genome shotgun (WGS) entry which is preliminary data.</text>
</comment>
<dbReference type="AlphaFoldDB" id="A0A3M7T6J6"/>
<gene>
    <name evidence="1" type="ORF">BpHYR1_044649</name>
</gene>
<sequence length="136" mass="15986">MILNRLINMFLNSFSLDILFLINTILRSLYLNTKYCTQIIEYGPKIKLLPCTSNERWLNLIEFMKESSEKIPFKVKYLQCFEHSGHVTCWSKYINIIVKINTKRKKSIVFLKLTLDGANAMYSLTNSRTKSGFKFL</sequence>
<dbReference type="EMBL" id="REGN01000215">
    <property type="protein sequence ID" value="RNA43539.1"/>
    <property type="molecule type" value="Genomic_DNA"/>
</dbReference>